<feature type="non-terminal residue" evidence="2">
    <location>
        <position position="66"/>
    </location>
</feature>
<evidence type="ECO:0000256" key="1">
    <source>
        <dbReference type="ARBA" id="ARBA00009981"/>
    </source>
</evidence>
<protein>
    <recommendedName>
        <fullName evidence="3">Antitoxin</fullName>
    </recommendedName>
</protein>
<proteinExistence type="inferred from homology"/>
<comment type="similarity">
    <text evidence="1">Belongs to the phD/YefM antitoxin family.</text>
</comment>
<dbReference type="AlphaFoldDB" id="A0A3B0Y3Y8"/>
<gene>
    <name evidence="2" type="ORF">MNBD_GAMMA12-2080</name>
</gene>
<dbReference type="SUPFAM" id="SSF143120">
    <property type="entry name" value="YefM-like"/>
    <property type="match status" value="1"/>
</dbReference>
<dbReference type="InterPro" id="IPR036165">
    <property type="entry name" value="YefM-like_sf"/>
</dbReference>
<dbReference type="EMBL" id="UOFL01000081">
    <property type="protein sequence ID" value="VAW75438.1"/>
    <property type="molecule type" value="Genomic_DNA"/>
</dbReference>
<evidence type="ECO:0008006" key="3">
    <source>
        <dbReference type="Google" id="ProtNLM"/>
    </source>
</evidence>
<accession>A0A3B0Y3Y8</accession>
<name>A0A3B0Y3Y8_9ZZZZ</name>
<sequence>MLKVSSKKFQRNIGLYQGIALNEPVTITRDGQDQLVLLSTEQYKQLRKRARIAQNIEALSTADIEL</sequence>
<evidence type="ECO:0000313" key="2">
    <source>
        <dbReference type="EMBL" id="VAW75438.1"/>
    </source>
</evidence>
<dbReference type="Gene3D" id="3.40.1620.10">
    <property type="entry name" value="YefM-like domain"/>
    <property type="match status" value="1"/>
</dbReference>
<reference evidence="2" key="1">
    <citation type="submission" date="2018-06" db="EMBL/GenBank/DDBJ databases">
        <authorList>
            <person name="Zhirakovskaya E."/>
        </authorList>
    </citation>
    <scope>NUCLEOTIDE SEQUENCE</scope>
</reference>
<organism evidence="2">
    <name type="scientific">hydrothermal vent metagenome</name>
    <dbReference type="NCBI Taxonomy" id="652676"/>
    <lineage>
        <taxon>unclassified sequences</taxon>
        <taxon>metagenomes</taxon>
        <taxon>ecological metagenomes</taxon>
    </lineage>
</organism>